<proteinExistence type="predicted"/>
<evidence type="ECO:0000313" key="3">
    <source>
        <dbReference type="EMBL" id="WQD39293.1"/>
    </source>
</evidence>
<dbReference type="InterPro" id="IPR011059">
    <property type="entry name" value="Metal-dep_hydrolase_composite"/>
</dbReference>
<organism evidence="3 4">
    <name type="scientific">Niabella yanshanensis</name>
    <dbReference type="NCBI Taxonomy" id="577386"/>
    <lineage>
        <taxon>Bacteria</taxon>
        <taxon>Pseudomonadati</taxon>
        <taxon>Bacteroidota</taxon>
        <taxon>Chitinophagia</taxon>
        <taxon>Chitinophagales</taxon>
        <taxon>Chitinophagaceae</taxon>
        <taxon>Niabella</taxon>
    </lineage>
</organism>
<dbReference type="CDD" id="cd01309">
    <property type="entry name" value="Met_dep_hydrolase_C"/>
    <property type="match status" value="1"/>
</dbReference>
<feature type="signal peptide" evidence="1">
    <location>
        <begin position="1"/>
        <end position="19"/>
    </location>
</feature>
<evidence type="ECO:0000256" key="1">
    <source>
        <dbReference type="SAM" id="SignalP"/>
    </source>
</evidence>
<dbReference type="InterPro" id="IPR006680">
    <property type="entry name" value="Amidohydro-rel"/>
</dbReference>
<feature type="domain" description="Amidohydrolase-related" evidence="2">
    <location>
        <begin position="348"/>
        <end position="426"/>
    </location>
</feature>
<protein>
    <submittedName>
        <fullName evidence="3">Amidohydrolase family protein</fullName>
    </submittedName>
</protein>
<dbReference type="InterPro" id="IPR032466">
    <property type="entry name" value="Metal_Hydrolase"/>
</dbReference>
<keyword evidence="4" id="KW-1185">Reference proteome</keyword>
<dbReference type="Gene3D" id="3.20.20.140">
    <property type="entry name" value="Metal-dependent hydrolases"/>
    <property type="match status" value="2"/>
</dbReference>
<dbReference type="InterPro" id="IPR051781">
    <property type="entry name" value="Metallo-dep_Hydrolase"/>
</dbReference>
<gene>
    <name evidence="3" type="ORF">U0035_03895</name>
</gene>
<reference evidence="3 4" key="1">
    <citation type="submission" date="2023-12" db="EMBL/GenBank/DDBJ databases">
        <title>Genome sequencing and assembly of bacterial species from a model synthetic community.</title>
        <authorList>
            <person name="Hogle S.L."/>
        </authorList>
    </citation>
    <scope>NUCLEOTIDE SEQUENCE [LARGE SCALE GENOMIC DNA]</scope>
    <source>
        <strain evidence="3 4">HAMBI_3031</strain>
    </source>
</reference>
<sequence length="1019" mass="111200">MKKWLLGVWLLWGWSELSAQVTYPVNGIADERGRSYAFTNATIIKNSSSSLSNATLIIRDGKIVSLGAVSIPEGAVVIDCKGQYIYPSFVDIYSDYGIAMPQRAGGESSFFGPQQLSTNTKGPFSWNQAIRSEVNGYDLFTTDAKKAEALREQGFGAVVSHQKDGIARGTGVAAVLSDRKENMNILKDRTAAFYSFNKGTSTQSYPTSMMGSVALLRQTFIDADWYAKNKPAKEGINKSLEAWNANKVLPQVFEAGDKWGDLRADRIGDEFGVQFIIKAGDNEYQRIKEIAATKAAYILSLNYPETQNIEDPMDARFVSVSDMAHWELAPGNAAAFEKAGIPFVITPSDLKDIKSFWPSLRKAIAYGLTPRAALAALTTVPASLMKIDDKVGSIEVGKVANFLITTGELFSEKTSIVENWVNGERYNVKAKASKEQAGQYKLSVTGAAGVTDYVLDVKNNSQANLVGKDTLTTRFKSDGTLVSINFSLKPSGKPSTAEKKDSTFSAAQAGFLYRLSGVDYGKTWQGVGRDNNGQPVTWTATLAKESAAKKDTTKAKTDKGLAKVNFPFSPYGSGQVPVAENILIKNATVWTNEKEGRLENADVLLRDGKIAAVGKNIAAVGTKTIDGTGKFLTPGIIDEHSHIAAFSINEGAQSVTSEVRVGDNLNPDDVNIYRQLSGGVTTSHILHGSANTIGGQTQLIKLRWGADDEGLKFKGADPFIKFALGENVKRTAQSQGNIRFPDTRMGVQSVLADAFQRAKDYEAKIKAGDKTVRRDLELDALVEILNNKRFITCHSYVQSEILALLSTADEYGFRVNTLTHILEGYKVADAIKKHGAHVSTFSDWWAYKTEVQDAIPFNAAIMHKMGLNVCINSDDAEMARRLNQEAAKVVKYGGVSEEDAFKMVTLNPAKALHIDSRVGSIKVGKDADVVLWDQNPLSVYAKALYTIVDGAVYFDREKDLEQRKYIGAERNRLVQKMLADAKGGAPAVPAKPTAQVILHCEDNEQHTGILEIDSYEEKL</sequence>
<dbReference type="SUPFAM" id="SSF51338">
    <property type="entry name" value="Composite domain of metallo-dependent hydrolases"/>
    <property type="match status" value="2"/>
</dbReference>
<feature type="domain" description="Amidohydrolase-related" evidence="2">
    <location>
        <begin position="631"/>
        <end position="941"/>
    </location>
</feature>
<dbReference type="PANTHER" id="PTHR43135">
    <property type="entry name" value="ALPHA-D-RIBOSE 1-METHYLPHOSPHONATE 5-TRIPHOSPHATE DIPHOSPHATASE"/>
    <property type="match status" value="1"/>
</dbReference>
<dbReference type="EMBL" id="CP139960">
    <property type="protein sequence ID" value="WQD39293.1"/>
    <property type="molecule type" value="Genomic_DNA"/>
</dbReference>
<keyword evidence="1" id="KW-0732">Signal</keyword>
<dbReference type="SUPFAM" id="SSF51556">
    <property type="entry name" value="Metallo-dependent hydrolases"/>
    <property type="match status" value="2"/>
</dbReference>
<dbReference type="Gene3D" id="2.30.40.10">
    <property type="entry name" value="Urease, subunit C, domain 1"/>
    <property type="match status" value="1"/>
</dbReference>
<accession>A0ABZ0W7N8</accession>
<feature type="chain" id="PRO_5046606100" evidence="1">
    <location>
        <begin position="20"/>
        <end position="1019"/>
    </location>
</feature>
<evidence type="ECO:0000259" key="2">
    <source>
        <dbReference type="Pfam" id="PF01979"/>
    </source>
</evidence>
<dbReference type="Proteomes" id="UP001325680">
    <property type="component" value="Chromosome"/>
</dbReference>
<dbReference type="PANTHER" id="PTHR43135:SF3">
    <property type="entry name" value="ALPHA-D-RIBOSE 1-METHYLPHOSPHONATE 5-TRIPHOSPHATE DIPHOSPHATASE"/>
    <property type="match status" value="1"/>
</dbReference>
<name>A0ABZ0W7N8_9BACT</name>
<evidence type="ECO:0000313" key="4">
    <source>
        <dbReference type="Proteomes" id="UP001325680"/>
    </source>
</evidence>
<dbReference type="Pfam" id="PF01979">
    <property type="entry name" value="Amidohydro_1"/>
    <property type="match status" value="2"/>
</dbReference>
<dbReference type="RefSeq" id="WP_114792828.1">
    <property type="nucleotide sequence ID" value="NZ_CP139960.1"/>
</dbReference>